<dbReference type="EMBL" id="JAZGQO010000007">
    <property type="protein sequence ID" value="KAK6180628.1"/>
    <property type="molecule type" value="Genomic_DNA"/>
</dbReference>
<feature type="compositionally biased region" description="Basic and acidic residues" evidence="14">
    <location>
        <begin position="1067"/>
        <end position="1077"/>
    </location>
</feature>
<evidence type="ECO:0000256" key="10">
    <source>
        <dbReference type="ARBA" id="ARBA00023242"/>
    </source>
</evidence>
<feature type="region of interest" description="Disordered" evidence="14">
    <location>
        <begin position="358"/>
        <end position="398"/>
    </location>
</feature>
<keyword evidence="8 11" id="KW-0103">Bromodomain</keyword>
<dbReference type="SMART" id="SM00249">
    <property type="entry name" value="PHD"/>
    <property type="match status" value="2"/>
</dbReference>
<dbReference type="InterPro" id="IPR019787">
    <property type="entry name" value="Znf_PHD-finger"/>
</dbReference>
<comment type="caution">
    <text evidence="19">The sequence shown here is derived from an EMBL/GenBank/DDBJ whole genome shotgun (WGS) entry which is preliminary data.</text>
</comment>
<comment type="subcellular location">
    <subcellularLocation>
        <location evidence="1">Nucleus</location>
    </subcellularLocation>
</comment>
<evidence type="ECO:0000256" key="3">
    <source>
        <dbReference type="ARBA" id="ARBA00022723"/>
    </source>
</evidence>
<evidence type="ECO:0000313" key="19">
    <source>
        <dbReference type="EMBL" id="KAK6180628.1"/>
    </source>
</evidence>
<dbReference type="PROSITE" id="PS01359">
    <property type="entry name" value="ZF_PHD_1"/>
    <property type="match status" value="1"/>
</dbReference>
<gene>
    <name evidence="19" type="ORF">SNE40_008641</name>
</gene>
<dbReference type="SUPFAM" id="SSF47370">
    <property type="entry name" value="Bromodomain"/>
    <property type="match status" value="1"/>
</dbReference>
<evidence type="ECO:0000256" key="5">
    <source>
        <dbReference type="ARBA" id="ARBA00022833"/>
    </source>
</evidence>
<dbReference type="FunFam" id="3.30.40.10:FF:000199">
    <property type="entry name" value="Bromodomain adjacent to zinc finger domain 2B"/>
    <property type="match status" value="1"/>
</dbReference>
<dbReference type="SUPFAM" id="SSF54171">
    <property type="entry name" value="DNA-binding domain"/>
    <property type="match status" value="1"/>
</dbReference>
<dbReference type="PROSITE" id="PS50014">
    <property type="entry name" value="BROMODOMAIN_2"/>
    <property type="match status" value="1"/>
</dbReference>
<accession>A0AAN8PQZ5</accession>
<dbReference type="SMART" id="SM00391">
    <property type="entry name" value="MBD"/>
    <property type="match status" value="1"/>
</dbReference>
<feature type="domain" description="PHD-type" evidence="16">
    <location>
        <begin position="1833"/>
        <end position="1880"/>
    </location>
</feature>
<keyword evidence="3" id="KW-0479">Metal-binding</keyword>
<keyword evidence="5" id="KW-0862">Zinc</keyword>
<organism evidence="19 20">
    <name type="scientific">Patella caerulea</name>
    <name type="common">Rayed Mediterranean limpet</name>
    <dbReference type="NCBI Taxonomy" id="87958"/>
    <lineage>
        <taxon>Eukaryota</taxon>
        <taxon>Metazoa</taxon>
        <taxon>Spiralia</taxon>
        <taxon>Lophotrochozoa</taxon>
        <taxon>Mollusca</taxon>
        <taxon>Gastropoda</taxon>
        <taxon>Patellogastropoda</taxon>
        <taxon>Patelloidea</taxon>
        <taxon>Patellidae</taxon>
        <taxon>Patella</taxon>
    </lineage>
</organism>
<dbReference type="SUPFAM" id="SSF57903">
    <property type="entry name" value="FYVE/PHD zinc finger"/>
    <property type="match status" value="2"/>
</dbReference>
<dbReference type="PROSITE" id="PS50016">
    <property type="entry name" value="ZF_PHD_2"/>
    <property type="match status" value="2"/>
</dbReference>
<feature type="domain" description="MBD" evidence="18">
    <location>
        <begin position="545"/>
        <end position="617"/>
    </location>
</feature>
<evidence type="ECO:0000256" key="1">
    <source>
        <dbReference type="ARBA" id="ARBA00004123"/>
    </source>
</evidence>
<feature type="region of interest" description="Disordered" evidence="14">
    <location>
        <begin position="1333"/>
        <end position="1357"/>
    </location>
</feature>
<dbReference type="PRINTS" id="PR00503">
    <property type="entry name" value="BROMODOMAIN"/>
</dbReference>
<protein>
    <recommendedName>
        <fullName evidence="21">Bromodomain adjacent to zinc finger domain protein 2B</fullName>
    </recommendedName>
</protein>
<dbReference type="PROSITE" id="PS50982">
    <property type="entry name" value="MBD"/>
    <property type="match status" value="1"/>
</dbReference>
<evidence type="ECO:0008006" key="21">
    <source>
        <dbReference type="Google" id="ProtNLM"/>
    </source>
</evidence>
<dbReference type="Pfam" id="PF00439">
    <property type="entry name" value="Bromodomain"/>
    <property type="match status" value="1"/>
</dbReference>
<dbReference type="InterPro" id="IPR016177">
    <property type="entry name" value="DNA-bd_dom_sf"/>
</dbReference>
<dbReference type="InterPro" id="IPR013083">
    <property type="entry name" value="Znf_RING/FYVE/PHD"/>
</dbReference>
<dbReference type="PANTHER" id="PTHR45915:SF2">
    <property type="entry name" value="TOUTATIS, ISOFORM E"/>
    <property type="match status" value="1"/>
</dbReference>
<feature type="region of interest" description="Disordered" evidence="14">
    <location>
        <begin position="458"/>
        <end position="545"/>
    </location>
</feature>
<feature type="coiled-coil region" evidence="13">
    <location>
        <begin position="667"/>
        <end position="822"/>
    </location>
</feature>
<evidence type="ECO:0000313" key="20">
    <source>
        <dbReference type="Proteomes" id="UP001347796"/>
    </source>
</evidence>
<evidence type="ECO:0000256" key="9">
    <source>
        <dbReference type="ARBA" id="ARBA00023163"/>
    </source>
</evidence>
<feature type="region of interest" description="Disordered" evidence="14">
    <location>
        <begin position="156"/>
        <end position="320"/>
    </location>
</feature>
<dbReference type="InterPro" id="IPR001739">
    <property type="entry name" value="Methyl_CpG_DNA-bd"/>
</dbReference>
<keyword evidence="20" id="KW-1185">Reference proteome</keyword>
<feature type="domain" description="DDT" evidence="17">
    <location>
        <begin position="866"/>
        <end position="931"/>
    </location>
</feature>
<dbReference type="GO" id="GO:0005634">
    <property type="term" value="C:nucleus"/>
    <property type="evidence" value="ECO:0007669"/>
    <property type="project" value="UniProtKB-SubCell"/>
</dbReference>
<feature type="compositionally biased region" description="Basic and acidic residues" evidence="14">
    <location>
        <begin position="515"/>
        <end position="529"/>
    </location>
</feature>
<feature type="region of interest" description="Disordered" evidence="14">
    <location>
        <begin position="1375"/>
        <end position="1401"/>
    </location>
</feature>
<proteinExistence type="inferred from homology"/>
<name>A0AAN8PQZ5_PATCE</name>
<dbReference type="SMART" id="SM00297">
    <property type="entry name" value="BROMO"/>
    <property type="match status" value="1"/>
</dbReference>
<feature type="compositionally biased region" description="Low complexity" evidence="14">
    <location>
        <begin position="209"/>
        <end position="225"/>
    </location>
</feature>
<feature type="compositionally biased region" description="Polar residues" evidence="14">
    <location>
        <begin position="243"/>
        <end position="254"/>
    </location>
</feature>
<dbReference type="Gene3D" id="1.20.920.10">
    <property type="entry name" value="Bromodomain-like"/>
    <property type="match status" value="1"/>
</dbReference>
<feature type="domain" description="Bromo" evidence="15">
    <location>
        <begin position="1951"/>
        <end position="2021"/>
    </location>
</feature>
<evidence type="ECO:0000256" key="12">
    <source>
        <dbReference type="PROSITE-ProRule" id="PRU00146"/>
    </source>
</evidence>
<dbReference type="InterPro" id="IPR018359">
    <property type="entry name" value="Bromodomain_CS"/>
</dbReference>
<keyword evidence="6" id="KW-0805">Transcription regulation</keyword>
<feature type="compositionally biased region" description="Polar residues" evidence="14">
    <location>
        <begin position="1440"/>
        <end position="1453"/>
    </location>
</feature>
<feature type="compositionally biased region" description="Pro residues" evidence="14">
    <location>
        <begin position="1913"/>
        <end position="1922"/>
    </location>
</feature>
<feature type="region of interest" description="Disordered" evidence="14">
    <location>
        <begin position="1184"/>
        <end position="1270"/>
    </location>
</feature>
<evidence type="ECO:0000259" key="16">
    <source>
        <dbReference type="PROSITE" id="PS50016"/>
    </source>
</evidence>
<dbReference type="PROSITE" id="PS00633">
    <property type="entry name" value="BROMODOMAIN_1"/>
    <property type="match status" value="1"/>
</dbReference>
<dbReference type="InterPro" id="IPR001965">
    <property type="entry name" value="Znf_PHD"/>
</dbReference>
<evidence type="ECO:0000259" key="18">
    <source>
        <dbReference type="PROSITE" id="PS50982"/>
    </source>
</evidence>
<feature type="compositionally biased region" description="Acidic residues" evidence="14">
    <location>
        <begin position="486"/>
        <end position="502"/>
    </location>
</feature>
<reference evidence="19 20" key="1">
    <citation type="submission" date="2024-01" db="EMBL/GenBank/DDBJ databases">
        <title>The genome of the rayed Mediterranean limpet Patella caerulea (Linnaeus, 1758).</title>
        <authorList>
            <person name="Anh-Thu Weber A."/>
            <person name="Halstead-Nussloch G."/>
        </authorList>
    </citation>
    <scope>NUCLEOTIDE SEQUENCE [LARGE SCALE GENOMIC DNA]</scope>
    <source>
        <strain evidence="19">AATW-2023a</strain>
        <tissue evidence="19">Whole specimen</tissue>
    </source>
</reference>
<evidence type="ECO:0000256" key="7">
    <source>
        <dbReference type="ARBA" id="ARBA00023054"/>
    </source>
</evidence>
<dbReference type="Proteomes" id="UP001347796">
    <property type="component" value="Unassembled WGS sequence"/>
</dbReference>
<dbReference type="CDD" id="cd15545">
    <property type="entry name" value="PHD_BAZ2A_like"/>
    <property type="match status" value="1"/>
</dbReference>
<dbReference type="GO" id="GO:0000785">
    <property type="term" value="C:chromatin"/>
    <property type="evidence" value="ECO:0007669"/>
    <property type="project" value="TreeGrafter"/>
</dbReference>
<feature type="compositionally biased region" description="Basic and acidic residues" evidence="14">
    <location>
        <begin position="1184"/>
        <end position="1259"/>
    </location>
</feature>
<dbReference type="Gene3D" id="3.30.40.10">
    <property type="entry name" value="Zinc/RING finger domain, C3HC4 (zinc finger)"/>
    <property type="match status" value="2"/>
</dbReference>
<feature type="region of interest" description="Disordered" evidence="14">
    <location>
        <begin position="1"/>
        <end position="28"/>
    </location>
</feature>
<sequence>MSKEDPPPSPGHGLFDPTNHLLGPPPTSMAGGLPFPSLAHLPSAFSLLGRQPMFAPSLFGGLGALSNPLLNPAFNPAAGGADWWLAASEHARRLAGGSGLEFFAGSLGNNSLAPTFNPLGLTLDANQSGLEFLLRSQSDADKTAYLAGVQKHFVESLSPPPSSLKSSSKSAPSPTSQKRLSSSSSKRVTSSPCSTASSSASSHQVNGRSPTPTSATVSSKSTTSSGEGSRKRKQKIPKAVVPISSSVTKSSPLSIPSYPKIKSTFNSSKVPNQIPKKEQKEPKVDNGMLSDSDSHSMVSSGSSISDDSYADNITSDDERQRRKKLKVCEEDDNKYQITPHQIDGLKKQLLADQIRQRVQNKNNSELSPQRSPKNKERKPKNPKFLSQIESEDQLSQQEELKQQLEAELKQQKNRLRLLMKEAENQKSHDNSSTETTNVTKSVPPLKLKIPNLKFKLQPEANGSDLGEGTSKPQLNDLDKVGTTSDSETDSEDSGSSDDDSSNDSERDQSQGSQNDSRDNGEHGEKHSLDSESMDEAGTRKKRRLVTDESELRIPLEHSWSRQTTIHTMGRRGIVGEVLYFAPCGKKMRTIPDVIRYLDRHNITDLTRDNFTFNTKVNVGEFFELLQGQTSPVKLSEIEVMERIEMSRGKRARMQANARKKRERCMKQQALAKQLMELNMKRKLEQEELSQKAAEIKFQKRLERQRQKIQQRRQQQLKLVIERQKQQEQLKHAKQQEKVRKQEQLRMEREMKAQQILESNLLWFQLEREREMKRQQAVLMREQEKERRRQHLLLLKTLETRKKQEEREKLREERMNEKRILQERRMVQRQQEIEMARQLQRPMEDMELSDQKPFAEPSRIPGLVLSAPAYADCLMAIEFLHNFGDALGLDEDSLLTIDSLQSAMLNRNDEDVQDFLSLITHLLRFALEDPGIPNPREAVTSLGQKITDIEITPIILSEVLRIFIRCRNGGENELTKCLAEVPIEAQNPTLKARILGFLCDELVSSRNITSEIERNIDAINNMRRDKWIIEGKLRKLRITQVRKFHKQNKLNTSIEEDTSNTNMSAASKRSEDDIGKLEDLEDKEIDSGHESDSTVATNTTGGNLSEEEEEITLEECEKKIEKLTKQHNSYRTKVNNASNKLRTNHYGEDRYCRNYWVLPFCGGIFVEGLESADPEKYAENLCKEKERKEQEEKDGIKAETEKIKEESKSEKEDGKENGCEKLVKDDANMKEEKLEIKSENNQEVEMKSESAELKDSETEKSLPSTEQQDLTSEKLALNQNGEILCNSVVNGDENCEPVKKGGKTDTDSLIPNTPDVLKTSEKISDIEKCDLNDSSVNNSSTAHVHSTPISSPSVATATKVSTETKSSFMSIDSLLKKETSSSPNTNNNNNSNNNNNNNHFLPTNIFPPSPLVSDHYVRSYTDILDNRPWFSILPRMPCDDSSLTRSSQPQSHTPSSNLSNGSLSYLSLLPISPFNVSSPLLSSQLAAPSNNTSLDTSNMSAVSETGDVTNFKVPPTPSDTPNTSCLGNNDIPPPPHPVAQPIPLEQQKGWWRVSNVDELREIVKCLHCRGIRERNLVKVLQRFVDYPNQVISNGKKNVCKIDLKNSPGSEREKIETELREDKEKWMVDIEHELDLAALEAMESLESRIYQASLQVKGWKTLGKATENPDLKLISRRKKCETKHERHPLDVGKERLLLLESNIERRYLKPPLSRSVALNMANMSNNDSRSHDLDDDEIEHDAAPGLLTWRNVVSKVKSPAQLILCVNQLSTSISWEKSIMKVICEICRKDDNEAQLLLCDGCDKGYHTYCFKPKMEIIPDGDWYCYECISKASGTSHCIRCGKRTGKLVECDDCPRAFHIDCLDPPLQRLPKKWQCAACAEKKTKKGKRARKKSVSTPNRDGKDSDSKPETSSPPAAPAAPPQPAVEKKKKEPPTATREADMVLCKQLLSDMDKHDESWPFLQPVNGKQFPTYRKVIKHPMDFTTMKNKLRDNLYKSRIEFAGDAHLVFDNCVTFNEDDSEVGQAGHTMRDFFQKRYAELFPDDS</sequence>
<evidence type="ECO:0000256" key="2">
    <source>
        <dbReference type="ARBA" id="ARBA00007444"/>
    </source>
</evidence>
<dbReference type="Pfam" id="PF00628">
    <property type="entry name" value="PHD"/>
    <property type="match status" value="2"/>
</dbReference>
<feature type="compositionally biased region" description="Basic and acidic residues" evidence="14">
    <location>
        <begin position="1924"/>
        <end position="1936"/>
    </location>
</feature>
<keyword evidence="4 12" id="KW-0863">Zinc-finger</keyword>
<dbReference type="Pfam" id="PF01429">
    <property type="entry name" value="MBD"/>
    <property type="match status" value="1"/>
</dbReference>
<evidence type="ECO:0000256" key="13">
    <source>
        <dbReference type="SAM" id="Coils"/>
    </source>
</evidence>
<feature type="region of interest" description="Disordered" evidence="14">
    <location>
        <begin position="1439"/>
        <end position="1458"/>
    </location>
</feature>
<feature type="compositionally biased region" description="Polar residues" evidence="14">
    <location>
        <begin position="1260"/>
        <end position="1269"/>
    </location>
</feature>
<feature type="compositionally biased region" description="Low complexity" evidence="14">
    <location>
        <begin position="382"/>
        <end position="397"/>
    </location>
</feature>
<dbReference type="GO" id="GO:0003677">
    <property type="term" value="F:DNA binding"/>
    <property type="evidence" value="ECO:0007669"/>
    <property type="project" value="InterPro"/>
</dbReference>
<feature type="compositionally biased region" description="Low complexity" evidence="14">
    <location>
        <begin position="1379"/>
        <end position="1397"/>
    </location>
</feature>
<feature type="compositionally biased region" description="Polar residues" evidence="14">
    <location>
        <begin position="358"/>
        <end position="371"/>
    </location>
</feature>
<evidence type="ECO:0000259" key="15">
    <source>
        <dbReference type="PROSITE" id="PS50014"/>
    </source>
</evidence>
<feature type="region of interest" description="Disordered" evidence="14">
    <location>
        <begin position="1885"/>
        <end position="1936"/>
    </location>
</feature>
<dbReference type="InterPro" id="IPR036427">
    <property type="entry name" value="Bromodomain-like_sf"/>
</dbReference>
<feature type="domain" description="PHD-type" evidence="16">
    <location>
        <begin position="1779"/>
        <end position="1829"/>
    </location>
</feature>
<comment type="similarity">
    <text evidence="2">Belongs to the WAL family.</text>
</comment>
<dbReference type="InterPro" id="IPR018501">
    <property type="entry name" value="DDT_dom"/>
</dbReference>
<evidence type="ECO:0000256" key="6">
    <source>
        <dbReference type="ARBA" id="ARBA00023015"/>
    </source>
</evidence>
<dbReference type="InterPro" id="IPR019786">
    <property type="entry name" value="Zinc_finger_PHD-type_CS"/>
</dbReference>
<feature type="region of interest" description="Disordered" evidence="14">
    <location>
        <begin position="1049"/>
        <end position="1109"/>
    </location>
</feature>
<evidence type="ECO:0000256" key="4">
    <source>
        <dbReference type="ARBA" id="ARBA00022771"/>
    </source>
</evidence>
<evidence type="ECO:0000259" key="17">
    <source>
        <dbReference type="PROSITE" id="PS50827"/>
    </source>
</evidence>
<dbReference type="GO" id="GO:0008270">
    <property type="term" value="F:zinc ion binding"/>
    <property type="evidence" value="ECO:0007669"/>
    <property type="project" value="UniProtKB-KW"/>
</dbReference>
<keyword evidence="7 13" id="KW-0175">Coiled coil</keyword>
<feature type="compositionally biased region" description="Low complexity" evidence="14">
    <location>
        <begin position="163"/>
        <end position="202"/>
    </location>
</feature>
<feature type="compositionally biased region" description="Polar residues" evidence="14">
    <location>
        <begin position="1049"/>
        <end position="1066"/>
    </location>
</feature>
<feature type="compositionally biased region" description="Basic and acidic residues" evidence="14">
    <location>
        <begin position="275"/>
        <end position="284"/>
    </location>
</feature>
<dbReference type="InterPro" id="IPR001487">
    <property type="entry name" value="Bromodomain"/>
</dbReference>
<evidence type="ECO:0000256" key="8">
    <source>
        <dbReference type="ARBA" id="ARBA00023117"/>
    </source>
</evidence>
<feature type="region of interest" description="Disordered" evidence="14">
    <location>
        <begin position="422"/>
        <end position="444"/>
    </location>
</feature>
<evidence type="ECO:0000256" key="14">
    <source>
        <dbReference type="SAM" id="MobiDB-lite"/>
    </source>
</evidence>
<dbReference type="PANTHER" id="PTHR45915">
    <property type="entry name" value="TRANSCRIPTION INTERMEDIARY FACTOR"/>
    <property type="match status" value="1"/>
</dbReference>
<keyword evidence="9" id="KW-0804">Transcription</keyword>
<dbReference type="InterPro" id="IPR011011">
    <property type="entry name" value="Znf_FYVE_PHD"/>
</dbReference>
<dbReference type="Gene3D" id="3.30.890.10">
    <property type="entry name" value="Methyl-cpg-binding Protein 2, Chain A"/>
    <property type="match status" value="1"/>
</dbReference>
<keyword evidence="10" id="KW-0539">Nucleus</keyword>
<evidence type="ECO:0000256" key="11">
    <source>
        <dbReference type="PROSITE-ProRule" id="PRU00035"/>
    </source>
</evidence>
<feature type="compositionally biased region" description="Polar residues" evidence="14">
    <location>
        <begin position="1092"/>
        <end position="1102"/>
    </location>
</feature>
<dbReference type="Pfam" id="PF02791">
    <property type="entry name" value="DDT"/>
    <property type="match status" value="1"/>
</dbReference>
<feature type="compositionally biased region" description="Basic and acidic residues" evidence="14">
    <location>
        <begin position="422"/>
        <end position="431"/>
    </location>
</feature>
<feature type="compositionally biased region" description="Low complexity" evidence="14">
    <location>
        <begin position="295"/>
        <end position="311"/>
    </location>
</feature>
<dbReference type="PROSITE" id="PS50827">
    <property type="entry name" value="DDT"/>
    <property type="match status" value="1"/>
</dbReference>
<feature type="compositionally biased region" description="Basic and acidic residues" evidence="14">
    <location>
        <begin position="1898"/>
        <end position="1907"/>
    </location>
</feature>